<protein>
    <submittedName>
        <fullName evidence="2">Unannotated protein</fullName>
    </submittedName>
</protein>
<dbReference type="InterPro" id="IPR042003">
    <property type="entry name" value="Sortase_E"/>
</dbReference>
<proteinExistence type="predicted"/>
<dbReference type="InterPro" id="IPR023365">
    <property type="entry name" value="Sortase_dom-sf"/>
</dbReference>
<evidence type="ECO:0000313" key="2">
    <source>
        <dbReference type="EMBL" id="CAB4874266.1"/>
    </source>
</evidence>
<reference evidence="2" key="1">
    <citation type="submission" date="2020-05" db="EMBL/GenBank/DDBJ databases">
        <authorList>
            <person name="Chiriac C."/>
            <person name="Salcher M."/>
            <person name="Ghai R."/>
            <person name="Kavagutti S V."/>
        </authorList>
    </citation>
    <scope>NUCLEOTIDE SEQUENCE</scope>
</reference>
<evidence type="ECO:0000256" key="1">
    <source>
        <dbReference type="ARBA" id="ARBA00022801"/>
    </source>
</evidence>
<accession>A0A6J7DUB8</accession>
<dbReference type="CDD" id="cd05830">
    <property type="entry name" value="Sortase_E"/>
    <property type="match status" value="1"/>
</dbReference>
<dbReference type="EMBL" id="CAFBLP010000020">
    <property type="protein sequence ID" value="CAB4874266.1"/>
    <property type="molecule type" value="Genomic_DNA"/>
</dbReference>
<name>A0A6J7DUB8_9ZZZZ</name>
<dbReference type="AlphaFoldDB" id="A0A6J7DUB8"/>
<organism evidence="2">
    <name type="scientific">freshwater metagenome</name>
    <dbReference type="NCBI Taxonomy" id="449393"/>
    <lineage>
        <taxon>unclassified sequences</taxon>
        <taxon>metagenomes</taxon>
        <taxon>ecological metagenomes</taxon>
    </lineage>
</organism>
<dbReference type="GO" id="GO:0016787">
    <property type="term" value="F:hydrolase activity"/>
    <property type="evidence" value="ECO:0007669"/>
    <property type="project" value="UniProtKB-KW"/>
</dbReference>
<sequence>MLPGWWPMNVSLSRRRLLAMGIAVPFVPRASSPLPPVPPPPGSSAFVSVAPSRLAETRVSIGAFGFSRIDANTIRVQIAGRNGVPANAISAVLNVTVMNVAGPGFVTAYPAGNARPQASNVNVEQTGQVIANLVTVRLGVNGSVDIFSSQINDIVVDVNGAYVPVAAAVAGGRFVALESAYRAIDTRNRGYKVSIGGVERISVGAVVPAGATAVVVNLTITETNGPGFWTAYPMGSALPNSSSLNADAVGQTRANQAIVPLGSSGGLFGIEVFASYGGHLIVDIAGYFTGDSAAASTVGLFVPNAPYRALDTRLVALYGRLYPGWVAEFDFTGRAGAQAVVVNLTTTATRGPGFFTGYPARTYRPLASNLNASYANQTIANHAMLRCSTAGVAVFTQSGGALIVDVAGYFTGIPLGAPLPAPVNIPPPSQMPYFLSIPALGVAAAVVEGITDDVVDAGYVGHWPGTGLAGQHGHMVLFAHRTKSTALFRNLHLLAVGDEITISAADGRVYHYQYVWRQITGEDSTEIYSAGLWAPLPSVSLVACSKANLLPTDTAYRLVVTFSLTYIEPG</sequence>
<gene>
    <name evidence="2" type="ORF">UFOPK3376_01025</name>
</gene>
<dbReference type="Gene3D" id="2.40.260.10">
    <property type="entry name" value="Sortase"/>
    <property type="match status" value="1"/>
</dbReference>
<keyword evidence="1" id="KW-0378">Hydrolase</keyword>
<dbReference type="Pfam" id="PF04203">
    <property type="entry name" value="Sortase"/>
    <property type="match status" value="1"/>
</dbReference>
<dbReference type="SUPFAM" id="SSF63817">
    <property type="entry name" value="Sortase"/>
    <property type="match status" value="1"/>
</dbReference>
<dbReference type="InterPro" id="IPR005754">
    <property type="entry name" value="Sortase"/>
</dbReference>